<dbReference type="Proteomes" id="UP000250043">
    <property type="component" value="Unassembled WGS sequence"/>
</dbReference>
<proteinExistence type="predicted"/>
<organism evidence="1 2">
    <name type="scientific">Obba rivulosa</name>
    <dbReference type="NCBI Taxonomy" id="1052685"/>
    <lineage>
        <taxon>Eukaryota</taxon>
        <taxon>Fungi</taxon>
        <taxon>Dikarya</taxon>
        <taxon>Basidiomycota</taxon>
        <taxon>Agaricomycotina</taxon>
        <taxon>Agaricomycetes</taxon>
        <taxon>Polyporales</taxon>
        <taxon>Gelatoporiaceae</taxon>
        <taxon>Obba</taxon>
    </lineage>
</organism>
<dbReference type="EMBL" id="KV722743">
    <property type="protein sequence ID" value="OCH84006.1"/>
    <property type="molecule type" value="Genomic_DNA"/>
</dbReference>
<name>A0A8E2AGE7_9APHY</name>
<accession>A0A8E2AGE7</accession>
<keyword evidence="2" id="KW-1185">Reference proteome</keyword>
<sequence length="58" mass="6775">RLATQIITIIGEQEELLSPELKSEEYTQKLQSSALRKKYEVHRLAMMNRGNVRSSRRS</sequence>
<protein>
    <submittedName>
        <fullName evidence="1">Uncharacterized protein</fullName>
    </submittedName>
</protein>
<reference evidence="1 2" key="1">
    <citation type="submission" date="2016-07" db="EMBL/GenBank/DDBJ databases">
        <title>Draft genome of the white-rot fungus Obba rivulosa 3A-2.</title>
        <authorList>
            <consortium name="DOE Joint Genome Institute"/>
            <person name="Miettinen O."/>
            <person name="Riley R."/>
            <person name="Acob R."/>
            <person name="Barry K."/>
            <person name="Cullen D."/>
            <person name="De Vries R."/>
            <person name="Hainaut M."/>
            <person name="Hatakka A."/>
            <person name="Henrissat B."/>
            <person name="Hilden K."/>
            <person name="Kuo R."/>
            <person name="Labutti K."/>
            <person name="Lipzen A."/>
            <person name="Makela M.R."/>
            <person name="Sandor L."/>
            <person name="Spatafora J.W."/>
            <person name="Grigoriev I.V."/>
            <person name="Hibbett D.S."/>
        </authorList>
    </citation>
    <scope>NUCLEOTIDE SEQUENCE [LARGE SCALE GENOMIC DNA]</scope>
    <source>
        <strain evidence="1 2">3A-2</strain>
    </source>
</reference>
<gene>
    <name evidence="1" type="ORF">OBBRIDRAFT_840042</name>
</gene>
<evidence type="ECO:0000313" key="2">
    <source>
        <dbReference type="Proteomes" id="UP000250043"/>
    </source>
</evidence>
<feature type="non-terminal residue" evidence="1">
    <location>
        <position position="58"/>
    </location>
</feature>
<evidence type="ECO:0000313" key="1">
    <source>
        <dbReference type="EMBL" id="OCH84006.1"/>
    </source>
</evidence>
<dbReference type="AlphaFoldDB" id="A0A8E2AGE7"/>